<sequence>MAQETVDVSSPPGTATLESLHTKICVAGYSGSLENLVAILDLPVETDFPINGPYTQTLSDGSTLKHPIPKKIEMLKAIASFHDEGIANYIIDVDARLIINNNALSYFNRKLLLSMLKSILRYPYYPAKVSGNLISNPDGGIPSRLIQYIIQDGSMPMRITLSGPQITLSSRQTRTADKEEIAELVERTTNAQTPRNSEKKIERTRASKSHIKKTVDKELEVNLTDLALDHMTFYAQKPYSKSSITLTELAGLATNGESLSERNQAAKDLQTRMSHKKHNADSLVRDGKSGKAYSRCNDT</sequence>
<feature type="region of interest" description="Disordered" evidence="1">
    <location>
        <begin position="189"/>
        <end position="209"/>
    </location>
</feature>
<reference evidence="2" key="1">
    <citation type="submission" date="2022-03" db="EMBL/GenBank/DDBJ databases">
        <title>Draft genome sequence of Aduncisulcus paluster, a free-living microaerophilic Fornicata.</title>
        <authorList>
            <person name="Yuyama I."/>
            <person name="Kume K."/>
            <person name="Tamura T."/>
            <person name="Inagaki Y."/>
            <person name="Hashimoto T."/>
        </authorList>
    </citation>
    <scope>NUCLEOTIDE SEQUENCE</scope>
    <source>
        <strain evidence="2">NY0171</strain>
    </source>
</reference>
<feature type="compositionally biased region" description="Basic and acidic residues" evidence="1">
    <location>
        <begin position="196"/>
        <end position="205"/>
    </location>
</feature>
<comment type="caution">
    <text evidence="2">The sequence shown here is derived from an EMBL/GenBank/DDBJ whole genome shotgun (WGS) entry which is preliminary data.</text>
</comment>
<accession>A0ABQ5KAV3</accession>
<gene>
    <name evidence="2" type="ORF">ADUPG1_000670</name>
</gene>
<dbReference type="EMBL" id="BQXS01000303">
    <property type="protein sequence ID" value="GKT28470.1"/>
    <property type="molecule type" value="Genomic_DNA"/>
</dbReference>
<protein>
    <submittedName>
        <fullName evidence="2">Uncharacterized protein</fullName>
    </submittedName>
</protein>
<evidence type="ECO:0000313" key="2">
    <source>
        <dbReference type="EMBL" id="GKT28470.1"/>
    </source>
</evidence>
<feature type="region of interest" description="Disordered" evidence="1">
    <location>
        <begin position="271"/>
        <end position="299"/>
    </location>
</feature>
<feature type="non-terminal residue" evidence="2">
    <location>
        <position position="299"/>
    </location>
</feature>
<dbReference type="Proteomes" id="UP001057375">
    <property type="component" value="Unassembled WGS sequence"/>
</dbReference>
<keyword evidence="3" id="KW-1185">Reference proteome</keyword>
<name>A0ABQ5KAV3_9EUKA</name>
<evidence type="ECO:0000256" key="1">
    <source>
        <dbReference type="SAM" id="MobiDB-lite"/>
    </source>
</evidence>
<organism evidence="2 3">
    <name type="scientific">Aduncisulcus paluster</name>
    <dbReference type="NCBI Taxonomy" id="2918883"/>
    <lineage>
        <taxon>Eukaryota</taxon>
        <taxon>Metamonada</taxon>
        <taxon>Carpediemonas-like organisms</taxon>
        <taxon>Aduncisulcus</taxon>
    </lineage>
</organism>
<proteinExistence type="predicted"/>
<evidence type="ECO:0000313" key="3">
    <source>
        <dbReference type="Proteomes" id="UP001057375"/>
    </source>
</evidence>
<feature type="compositionally biased region" description="Basic and acidic residues" evidence="1">
    <location>
        <begin position="279"/>
        <end position="289"/>
    </location>
</feature>